<feature type="region of interest" description="Disordered" evidence="1">
    <location>
        <begin position="368"/>
        <end position="388"/>
    </location>
</feature>
<organism evidence="3 4">
    <name type="scientific">Ceratosolen solmsi marchali</name>
    <dbReference type="NCBI Taxonomy" id="326594"/>
    <lineage>
        <taxon>Eukaryota</taxon>
        <taxon>Metazoa</taxon>
        <taxon>Ecdysozoa</taxon>
        <taxon>Arthropoda</taxon>
        <taxon>Hexapoda</taxon>
        <taxon>Insecta</taxon>
        <taxon>Pterygota</taxon>
        <taxon>Neoptera</taxon>
        <taxon>Endopterygota</taxon>
        <taxon>Hymenoptera</taxon>
        <taxon>Apocrita</taxon>
        <taxon>Proctotrupomorpha</taxon>
        <taxon>Chalcidoidea</taxon>
        <taxon>Agaonidae</taxon>
        <taxon>Agaoninae</taxon>
        <taxon>Ceratosolen</taxon>
    </lineage>
</organism>
<dbReference type="RefSeq" id="XP_011495130.1">
    <property type="nucleotide sequence ID" value="XM_011496828.1"/>
</dbReference>
<dbReference type="InterPro" id="IPR052644">
    <property type="entry name" value="ZMAT3"/>
</dbReference>
<feature type="non-terminal residue" evidence="4">
    <location>
        <position position="388"/>
    </location>
</feature>
<dbReference type="GeneID" id="105360053"/>
<dbReference type="Gene3D" id="3.30.160.60">
    <property type="entry name" value="Classic Zinc Finger"/>
    <property type="match status" value="4"/>
</dbReference>
<dbReference type="AlphaFoldDB" id="A0AAJ6YC84"/>
<dbReference type="GO" id="GO:0008270">
    <property type="term" value="F:zinc ion binding"/>
    <property type="evidence" value="ECO:0007669"/>
    <property type="project" value="InterPro"/>
</dbReference>
<dbReference type="KEGG" id="csol:105360053"/>
<keyword evidence="3" id="KW-1185">Reference proteome</keyword>
<dbReference type="SMART" id="SM00355">
    <property type="entry name" value="ZnF_C2H2"/>
    <property type="match status" value="4"/>
</dbReference>
<gene>
    <name evidence="4" type="primary">LOC105360053</name>
</gene>
<evidence type="ECO:0000313" key="3">
    <source>
        <dbReference type="Proteomes" id="UP000695007"/>
    </source>
</evidence>
<dbReference type="SMART" id="SM00451">
    <property type="entry name" value="ZnF_U1"/>
    <property type="match status" value="4"/>
</dbReference>
<dbReference type="Proteomes" id="UP000695007">
    <property type="component" value="Unplaced"/>
</dbReference>
<accession>A0AAJ6YC84</accession>
<dbReference type="PANTHER" id="PTHR46786:SF1">
    <property type="entry name" value="ZINC FINGER MATRIN-TYPE PROTEIN 3"/>
    <property type="match status" value="1"/>
</dbReference>
<proteinExistence type="predicted"/>
<evidence type="ECO:0000313" key="4">
    <source>
        <dbReference type="RefSeq" id="XP_011495130.1"/>
    </source>
</evidence>
<feature type="compositionally biased region" description="Polar residues" evidence="1">
    <location>
        <begin position="377"/>
        <end position="388"/>
    </location>
</feature>
<dbReference type="GO" id="GO:0003676">
    <property type="term" value="F:nucleic acid binding"/>
    <property type="evidence" value="ECO:0007669"/>
    <property type="project" value="InterPro"/>
</dbReference>
<dbReference type="PROSITE" id="PS00028">
    <property type="entry name" value="ZINC_FINGER_C2H2_1"/>
    <property type="match status" value="2"/>
</dbReference>
<dbReference type="Pfam" id="PF12874">
    <property type="entry name" value="zf-met"/>
    <property type="match status" value="4"/>
</dbReference>
<dbReference type="InterPro" id="IPR013087">
    <property type="entry name" value="Znf_C2H2_type"/>
</dbReference>
<feature type="domain" description="C2H2-type" evidence="2">
    <location>
        <begin position="292"/>
        <end position="314"/>
    </location>
</feature>
<evidence type="ECO:0000256" key="1">
    <source>
        <dbReference type="SAM" id="MobiDB-lite"/>
    </source>
</evidence>
<name>A0AAJ6YC84_9HYME</name>
<protein>
    <submittedName>
        <fullName evidence="4">Zinc finger matrin-type protein 3-like</fullName>
    </submittedName>
</protein>
<dbReference type="InterPro" id="IPR003604">
    <property type="entry name" value="Matrin/U1-like-C_Znf_C2H2"/>
</dbReference>
<evidence type="ECO:0000259" key="2">
    <source>
        <dbReference type="PROSITE" id="PS00028"/>
    </source>
</evidence>
<feature type="domain" description="C2H2-type" evidence="2">
    <location>
        <begin position="352"/>
        <end position="374"/>
    </location>
</feature>
<reference evidence="4" key="1">
    <citation type="submission" date="2025-08" db="UniProtKB">
        <authorList>
            <consortium name="RefSeq"/>
        </authorList>
    </citation>
    <scope>IDENTIFICATION</scope>
</reference>
<dbReference type="InterPro" id="IPR036236">
    <property type="entry name" value="Znf_C2H2_sf"/>
</dbReference>
<dbReference type="PANTHER" id="PTHR46786">
    <property type="entry name" value="ZINC FINGER MATRIN-TYPE PROTEIN 3"/>
    <property type="match status" value="1"/>
</dbReference>
<dbReference type="SUPFAM" id="SSF57667">
    <property type="entry name" value="beta-beta-alpha zinc fingers"/>
    <property type="match status" value="4"/>
</dbReference>
<sequence length="388" mass="43843">MFKSILFDKIKNPDVPGFEEILPLPPPKITVNTSEKIKKSCNSISYPNILSYYIPPSIHTQGSANQSWWIPTSLNTSDVYTQWYESAYKAALQAVQEKDSTDKTKLKYFKRKLEVIDAKIDAEKVANAQNELSLLMKSLKCDLCNAIMNSTLQAKLHYQGKPHQKKVSMFLNQSAKKVKHEDGQVSNLNDNDWDIYCEVCKTWFTSPTDASQHYAGKKHLKVAFGLNRTKTSKKVQSQTNISIDSTDQFGIGLTYSEIQLPCLSVLETPSVVISTQNSISEYSQCYLTPLRCDLCGISVNRQDQLDMHTRGTKHIKMLKFHGFPLTNAEAVSIISKPIDYSIYRTPSGQYYCAPCNISLNSEVTFGRHMESKKHRNQISSKSQTPLSP</sequence>